<organism evidence="16 17">
    <name type="scientific">Halanaerobium saccharolyticum</name>
    <dbReference type="NCBI Taxonomy" id="43595"/>
    <lineage>
        <taxon>Bacteria</taxon>
        <taxon>Bacillati</taxon>
        <taxon>Bacillota</taxon>
        <taxon>Clostridia</taxon>
        <taxon>Halanaerobiales</taxon>
        <taxon>Halanaerobiaceae</taxon>
        <taxon>Halanaerobium</taxon>
    </lineage>
</organism>
<keyword evidence="10 13" id="KW-0648">Protein biosynthesis</keyword>
<dbReference type="Pfam" id="PF02912">
    <property type="entry name" value="Phe_tRNA-synt_N"/>
    <property type="match status" value="1"/>
</dbReference>
<evidence type="ECO:0000256" key="6">
    <source>
        <dbReference type="ARBA" id="ARBA00022723"/>
    </source>
</evidence>
<dbReference type="SUPFAM" id="SSF55681">
    <property type="entry name" value="Class II aaRS and biotin synthetases"/>
    <property type="match status" value="1"/>
</dbReference>
<comment type="catalytic activity">
    <reaction evidence="12 13">
        <text>tRNA(Phe) + L-phenylalanine + ATP = L-phenylalanyl-tRNA(Phe) + AMP + diphosphate + H(+)</text>
        <dbReference type="Rhea" id="RHEA:19413"/>
        <dbReference type="Rhea" id="RHEA-COMP:9668"/>
        <dbReference type="Rhea" id="RHEA-COMP:9699"/>
        <dbReference type="ChEBI" id="CHEBI:15378"/>
        <dbReference type="ChEBI" id="CHEBI:30616"/>
        <dbReference type="ChEBI" id="CHEBI:33019"/>
        <dbReference type="ChEBI" id="CHEBI:58095"/>
        <dbReference type="ChEBI" id="CHEBI:78442"/>
        <dbReference type="ChEBI" id="CHEBI:78531"/>
        <dbReference type="ChEBI" id="CHEBI:456215"/>
        <dbReference type="EC" id="6.1.1.20"/>
    </reaction>
</comment>
<keyword evidence="11 13" id="KW-0030">Aminoacyl-tRNA synthetase</keyword>
<dbReference type="PROSITE" id="PS50862">
    <property type="entry name" value="AA_TRNA_LIGASE_II"/>
    <property type="match status" value="1"/>
</dbReference>
<evidence type="ECO:0000256" key="7">
    <source>
        <dbReference type="ARBA" id="ARBA00022741"/>
    </source>
</evidence>
<evidence type="ECO:0000256" key="2">
    <source>
        <dbReference type="ARBA" id="ARBA00010207"/>
    </source>
</evidence>
<evidence type="ECO:0000256" key="11">
    <source>
        <dbReference type="ARBA" id="ARBA00023146"/>
    </source>
</evidence>
<dbReference type="GO" id="GO:0005737">
    <property type="term" value="C:cytoplasm"/>
    <property type="evidence" value="ECO:0007669"/>
    <property type="project" value="UniProtKB-SubCell"/>
</dbReference>
<evidence type="ECO:0000256" key="3">
    <source>
        <dbReference type="ARBA" id="ARBA00011209"/>
    </source>
</evidence>
<dbReference type="SUPFAM" id="SSF46589">
    <property type="entry name" value="tRNA-binding arm"/>
    <property type="match status" value="1"/>
</dbReference>
<accession>A0A4R6LU62</accession>
<comment type="similarity">
    <text evidence="2 13">Belongs to the class-II aminoacyl-tRNA synthetase family. Phe-tRNA synthetase alpha subunit type 1 subfamily.</text>
</comment>
<dbReference type="InterPro" id="IPR045864">
    <property type="entry name" value="aa-tRNA-synth_II/BPL/LPL"/>
</dbReference>
<dbReference type="HAMAP" id="MF_00281">
    <property type="entry name" value="Phe_tRNA_synth_alpha1"/>
    <property type="match status" value="1"/>
</dbReference>
<comment type="cofactor">
    <cofactor evidence="13">
        <name>Mg(2+)</name>
        <dbReference type="ChEBI" id="CHEBI:18420"/>
    </cofactor>
    <text evidence="13">Binds 2 magnesium ions per tetramer.</text>
</comment>
<feature type="coiled-coil region" evidence="14">
    <location>
        <begin position="36"/>
        <end position="63"/>
    </location>
</feature>
<evidence type="ECO:0000256" key="8">
    <source>
        <dbReference type="ARBA" id="ARBA00022840"/>
    </source>
</evidence>
<protein>
    <recommendedName>
        <fullName evidence="13">Phenylalanine--tRNA ligase alpha subunit</fullName>
        <ecNumber evidence="13">6.1.1.20</ecNumber>
    </recommendedName>
    <alternativeName>
        <fullName evidence="13">Phenylalanyl-tRNA synthetase alpha subunit</fullName>
        <shortName evidence="13">PheRS</shortName>
    </alternativeName>
</protein>
<dbReference type="InterPro" id="IPR022911">
    <property type="entry name" value="Phe_tRNA_ligase_alpha1_bac"/>
</dbReference>
<dbReference type="NCBIfam" id="TIGR00468">
    <property type="entry name" value="pheS"/>
    <property type="match status" value="1"/>
</dbReference>
<keyword evidence="8 13" id="KW-0067">ATP-binding</keyword>
<dbReference type="GO" id="GO:0004826">
    <property type="term" value="F:phenylalanine-tRNA ligase activity"/>
    <property type="evidence" value="ECO:0007669"/>
    <property type="project" value="UniProtKB-UniRule"/>
</dbReference>
<dbReference type="InterPro" id="IPR002319">
    <property type="entry name" value="Phenylalanyl-tRNA_Synthase"/>
</dbReference>
<proteinExistence type="inferred from homology"/>
<dbReference type="InterPro" id="IPR004529">
    <property type="entry name" value="Phe-tRNA-synth_IIc_asu"/>
</dbReference>
<feature type="binding site" evidence="13">
    <location>
        <position position="292"/>
    </location>
    <ligand>
        <name>Mg(2+)</name>
        <dbReference type="ChEBI" id="CHEBI:18420"/>
        <note>shared with beta subunit</note>
    </ligand>
</feature>
<dbReference type="CDD" id="cd00496">
    <property type="entry name" value="PheRS_alpha_core"/>
    <property type="match status" value="1"/>
</dbReference>
<dbReference type="Pfam" id="PF01409">
    <property type="entry name" value="tRNA-synt_2d"/>
    <property type="match status" value="1"/>
</dbReference>
<sequence>MWDNQGGNTVSRPFRAGFFVFSGDKIYHTYNMEVLVLDLLDDLKKIEKEAESELKEVESLDQLEEMRIKYLGKKGAIQSVFSKMGKIEADQRPVVGKEANILKNKIQNWLGEHKGRLEEKAAQKRFEAEKIDVTLPGGKVEAGRSHPLSLVTKELEDIFIGLGFEIAEGPEVESEYYNFEALNIPAHHPARDLQDTLYIDDHYLLRTHTSPVQVRTMEAQEPPVRIIAPGRVYRSDELDASHSPIFHQTEGLVIDKDISFSDLKGTIELIVEALFGKDRDVRFRPSYFPFTEPSAEVDVSCIVCGGEGCPLCSRTGWLEIMGAGMVHPNVLEMSGYDKDIYSGFAFGVGLDRLALLKYGIDDIRVLYENDKRFLHQF</sequence>
<evidence type="ECO:0000256" key="10">
    <source>
        <dbReference type="ARBA" id="ARBA00022917"/>
    </source>
</evidence>
<dbReference type="InterPro" id="IPR006195">
    <property type="entry name" value="aa-tRNA-synth_II"/>
</dbReference>
<dbReference type="GO" id="GO:0000049">
    <property type="term" value="F:tRNA binding"/>
    <property type="evidence" value="ECO:0007669"/>
    <property type="project" value="InterPro"/>
</dbReference>
<dbReference type="GO" id="GO:0140096">
    <property type="term" value="F:catalytic activity, acting on a protein"/>
    <property type="evidence" value="ECO:0007669"/>
    <property type="project" value="UniProtKB-ARBA"/>
</dbReference>
<keyword evidence="5 13" id="KW-0436">Ligase</keyword>
<dbReference type="AlphaFoldDB" id="A0A4R6LU62"/>
<keyword evidence="6 13" id="KW-0479">Metal-binding</keyword>
<dbReference type="GO" id="GO:0006432">
    <property type="term" value="P:phenylalanyl-tRNA aminoacylation"/>
    <property type="evidence" value="ECO:0007669"/>
    <property type="project" value="UniProtKB-UniRule"/>
</dbReference>
<dbReference type="GO" id="GO:0005524">
    <property type="term" value="F:ATP binding"/>
    <property type="evidence" value="ECO:0007669"/>
    <property type="project" value="UniProtKB-UniRule"/>
</dbReference>
<evidence type="ECO:0000259" key="15">
    <source>
        <dbReference type="PROSITE" id="PS50862"/>
    </source>
</evidence>
<dbReference type="EC" id="6.1.1.20" evidence="13"/>
<dbReference type="Gene3D" id="3.30.930.10">
    <property type="entry name" value="Bira Bifunctional Protein, Domain 2"/>
    <property type="match status" value="1"/>
</dbReference>
<dbReference type="InterPro" id="IPR010978">
    <property type="entry name" value="tRNA-bd_arm"/>
</dbReference>
<comment type="subunit">
    <text evidence="3 13">Tetramer of two alpha and two beta subunits.</text>
</comment>
<dbReference type="FunFam" id="3.30.930.10:FF:000003">
    <property type="entry name" value="Phenylalanine--tRNA ligase alpha subunit"/>
    <property type="match status" value="1"/>
</dbReference>
<dbReference type="GO" id="GO:0000287">
    <property type="term" value="F:magnesium ion binding"/>
    <property type="evidence" value="ECO:0007669"/>
    <property type="project" value="UniProtKB-UniRule"/>
</dbReference>
<dbReference type="InterPro" id="IPR004188">
    <property type="entry name" value="Phe-tRNA_ligase_II_N"/>
</dbReference>
<evidence type="ECO:0000256" key="1">
    <source>
        <dbReference type="ARBA" id="ARBA00004496"/>
    </source>
</evidence>
<feature type="domain" description="Aminoacyl-transfer RNA synthetases class-II family profile" evidence="15">
    <location>
        <begin position="151"/>
        <end position="368"/>
    </location>
</feature>
<evidence type="ECO:0000256" key="5">
    <source>
        <dbReference type="ARBA" id="ARBA00022598"/>
    </source>
</evidence>
<evidence type="ECO:0000256" key="12">
    <source>
        <dbReference type="ARBA" id="ARBA00049255"/>
    </source>
</evidence>
<dbReference type="Proteomes" id="UP000295064">
    <property type="component" value="Unassembled WGS sequence"/>
</dbReference>
<gene>
    <name evidence="13" type="primary">pheS</name>
    <name evidence="16" type="ORF">DFR79_10629</name>
</gene>
<keyword evidence="14" id="KW-0175">Coiled coil</keyword>
<keyword evidence="9 13" id="KW-0460">Magnesium</keyword>
<evidence type="ECO:0000256" key="13">
    <source>
        <dbReference type="HAMAP-Rule" id="MF_00281"/>
    </source>
</evidence>
<comment type="subcellular location">
    <subcellularLocation>
        <location evidence="1 13">Cytoplasm</location>
    </subcellularLocation>
</comment>
<keyword evidence="4 13" id="KW-0963">Cytoplasm</keyword>
<comment type="caution">
    <text evidence="16">The sequence shown here is derived from an EMBL/GenBank/DDBJ whole genome shotgun (WGS) entry which is preliminary data.</text>
</comment>
<evidence type="ECO:0000313" key="17">
    <source>
        <dbReference type="Proteomes" id="UP000295064"/>
    </source>
</evidence>
<reference evidence="16 17" key="1">
    <citation type="submission" date="2019-03" db="EMBL/GenBank/DDBJ databases">
        <title>Subsurface microbial communities from deep shales in Ohio and West Virginia, USA.</title>
        <authorList>
            <person name="Wrighton K."/>
        </authorList>
    </citation>
    <scope>NUCLEOTIDE SEQUENCE [LARGE SCALE GENOMIC DNA]</scope>
    <source>
        <strain evidence="16 17">MA284_T2</strain>
    </source>
</reference>
<evidence type="ECO:0000313" key="16">
    <source>
        <dbReference type="EMBL" id="TDO92217.1"/>
    </source>
</evidence>
<evidence type="ECO:0000256" key="14">
    <source>
        <dbReference type="SAM" id="Coils"/>
    </source>
</evidence>
<dbReference type="PANTHER" id="PTHR11538:SF41">
    <property type="entry name" value="PHENYLALANINE--TRNA LIGASE, MITOCHONDRIAL"/>
    <property type="match status" value="1"/>
</dbReference>
<dbReference type="GO" id="GO:0016740">
    <property type="term" value="F:transferase activity"/>
    <property type="evidence" value="ECO:0007669"/>
    <property type="project" value="UniProtKB-ARBA"/>
</dbReference>
<dbReference type="PANTHER" id="PTHR11538">
    <property type="entry name" value="PHENYLALANYL-TRNA SYNTHETASE"/>
    <property type="match status" value="1"/>
</dbReference>
<evidence type="ECO:0000256" key="4">
    <source>
        <dbReference type="ARBA" id="ARBA00022490"/>
    </source>
</evidence>
<dbReference type="EMBL" id="SNWX01000006">
    <property type="protein sequence ID" value="TDO92217.1"/>
    <property type="molecule type" value="Genomic_DNA"/>
</dbReference>
<evidence type="ECO:0000256" key="9">
    <source>
        <dbReference type="ARBA" id="ARBA00022842"/>
    </source>
</evidence>
<name>A0A4R6LU62_9FIRM</name>
<keyword evidence="7 13" id="KW-0547">Nucleotide-binding</keyword>